<keyword evidence="3" id="KW-1185">Reference proteome</keyword>
<evidence type="ECO:0000313" key="2">
    <source>
        <dbReference type="EMBL" id="RAK26200.1"/>
    </source>
</evidence>
<dbReference type="Pfam" id="PF13620">
    <property type="entry name" value="CarboxypepD_reg"/>
    <property type="match status" value="1"/>
</dbReference>
<keyword evidence="2" id="KW-0121">Carboxypeptidase</keyword>
<proteinExistence type="predicted"/>
<comment type="caution">
    <text evidence="2">The sequence shown here is derived from an EMBL/GenBank/DDBJ whole genome shotgun (WGS) entry which is preliminary data.</text>
</comment>
<feature type="chain" id="PRO_5016355829" evidence="1">
    <location>
        <begin position="33"/>
        <end position="221"/>
    </location>
</feature>
<accession>A0A327YX94</accession>
<name>A0A327YX94_9ACTN</name>
<gene>
    <name evidence="2" type="ORF">B0I29_12832</name>
</gene>
<dbReference type="GO" id="GO:0004180">
    <property type="term" value="F:carboxypeptidase activity"/>
    <property type="evidence" value="ECO:0007669"/>
    <property type="project" value="UniProtKB-KW"/>
</dbReference>
<sequence length="221" mass="22143">MTFVRGRRVLTIAAAMVLAGFTLIIGTAPAQARPAGLTQPAITFPNGSQATAGATITVTFDAGGDRRVTGFRYSLGTTTLGATVAAGVRGGTATADLAAGEITGDRPLYAAAVDRFGRVGPLTQATVSVTPAAEGQLTGSVLNGYTWLPIAGATVTLAPGGLQVTTGDNGAFTVAGVTPGTYAVTAEVGGDCPATSTQTLDIDGQGLNVEFYLFPECTPEQ</sequence>
<reference evidence="2 3" key="1">
    <citation type="submission" date="2018-06" db="EMBL/GenBank/DDBJ databases">
        <title>Genomic Encyclopedia of Type Strains, Phase III (KMG-III): the genomes of soil and plant-associated and newly described type strains.</title>
        <authorList>
            <person name="Whitman W."/>
        </authorList>
    </citation>
    <scope>NUCLEOTIDE SEQUENCE [LARGE SCALE GENOMIC DNA]</scope>
    <source>
        <strain evidence="2 3">CGMCC 4.7090</strain>
    </source>
</reference>
<organism evidence="2 3">
    <name type="scientific">Actinoplanes lutulentus</name>
    <dbReference type="NCBI Taxonomy" id="1287878"/>
    <lineage>
        <taxon>Bacteria</taxon>
        <taxon>Bacillati</taxon>
        <taxon>Actinomycetota</taxon>
        <taxon>Actinomycetes</taxon>
        <taxon>Micromonosporales</taxon>
        <taxon>Micromonosporaceae</taxon>
        <taxon>Actinoplanes</taxon>
    </lineage>
</organism>
<dbReference type="InterPro" id="IPR013784">
    <property type="entry name" value="Carb-bd-like_fold"/>
</dbReference>
<evidence type="ECO:0000256" key="1">
    <source>
        <dbReference type="SAM" id="SignalP"/>
    </source>
</evidence>
<protein>
    <submittedName>
        <fullName evidence="2">Carboxypeptidase family protein</fullName>
    </submittedName>
</protein>
<evidence type="ECO:0000313" key="3">
    <source>
        <dbReference type="Proteomes" id="UP000249341"/>
    </source>
</evidence>
<keyword evidence="2" id="KW-0378">Hydrolase</keyword>
<dbReference type="RefSeq" id="WP_111654704.1">
    <property type="nucleotide sequence ID" value="NZ_JACHWI010000014.1"/>
</dbReference>
<dbReference type="AlphaFoldDB" id="A0A327YX94"/>
<keyword evidence="1" id="KW-0732">Signal</keyword>
<dbReference type="SUPFAM" id="SSF49452">
    <property type="entry name" value="Starch-binding domain-like"/>
    <property type="match status" value="1"/>
</dbReference>
<keyword evidence="2" id="KW-0645">Protease</keyword>
<dbReference type="EMBL" id="QLMJ01000028">
    <property type="protein sequence ID" value="RAK26200.1"/>
    <property type="molecule type" value="Genomic_DNA"/>
</dbReference>
<dbReference type="GO" id="GO:0030246">
    <property type="term" value="F:carbohydrate binding"/>
    <property type="evidence" value="ECO:0007669"/>
    <property type="project" value="InterPro"/>
</dbReference>
<dbReference type="OrthoDB" id="3305251at2"/>
<feature type="signal peptide" evidence="1">
    <location>
        <begin position="1"/>
        <end position="32"/>
    </location>
</feature>
<dbReference type="Proteomes" id="UP000249341">
    <property type="component" value="Unassembled WGS sequence"/>
</dbReference>
<dbReference type="Gene3D" id="2.60.40.1120">
    <property type="entry name" value="Carboxypeptidase-like, regulatory domain"/>
    <property type="match status" value="1"/>
</dbReference>